<dbReference type="AlphaFoldDB" id="A0A369JLW5"/>
<proteinExistence type="predicted"/>
<organism evidence="2 3">
    <name type="scientific">Hypsizygus marmoreus</name>
    <name type="common">White beech mushroom</name>
    <name type="synonym">Agaricus marmoreus</name>
    <dbReference type="NCBI Taxonomy" id="39966"/>
    <lineage>
        <taxon>Eukaryota</taxon>
        <taxon>Fungi</taxon>
        <taxon>Dikarya</taxon>
        <taxon>Basidiomycota</taxon>
        <taxon>Agaricomycotina</taxon>
        <taxon>Agaricomycetes</taxon>
        <taxon>Agaricomycetidae</taxon>
        <taxon>Agaricales</taxon>
        <taxon>Tricholomatineae</taxon>
        <taxon>Lyophyllaceae</taxon>
        <taxon>Hypsizygus</taxon>
    </lineage>
</organism>
<evidence type="ECO:0000313" key="3">
    <source>
        <dbReference type="Proteomes" id="UP000076154"/>
    </source>
</evidence>
<evidence type="ECO:0000313" key="2">
    <source>
        <dbReference type="EMBL" id="RDB20693.1"/>
    </source>
</evidence>
<comment type="caution">
    <text evidence="2">The sequence shown here is derived from an EMBL/GenBank/DDBJ whole genome shotgun (WGS) entry which is preliminary data.</text>
</comment>
<dbReference type="EMBL" id="LUEZ02000058">
    <property type="protein sequence ID" value="RDB20693.1"/>
    <property type="molecule type" value="Genomic_DNA"/>
</dbReference>
<gene>
    <name evidence="2" type="ORF">Hypma_012323</name>
</gene>
<feature type="region of interest" description="Disordered" evidence="1">
    <location>
        <begin position="86"/>
        <end position="109"/>
    </location>
</feature>
<protein>
    <submittedName>
        <fullName evidence="2">Uncharacterized protein</fullName>
    </submittedName>
</protein>
<accession>A0A369JLW5</accession>
<feature type="compositionally biased region" description="Polar residues" evidence="1">
    <location>
        <begin position="89"/>
        <end position="109"/>
    </location>
</feature>
<keyword evidence="3" id="KW-1185">Reference proteome</keyword>
<dbReference type="Proteomes" id="UP000076154">
    <property type="component" value="Unassembled WGS sequence"/>
</dbReference>
<name>A0A369JLW5_HYPMA</name>
<sequence length="109" mass="11978">MCYEVNTSELDDASYSHVGMFNGYRDMLGRFETKPVITLLCLELLGKPFLPVGTGKPFSEEAMAQVRAAYRNIGCLAVGHGDVRRKNVMKTSRTTGPSLSSSFSGQQDH</sequence>
<dbReference type="InParanoid" id="A0A369JLW5"/>
<reference evidence="2" key="1">
    <citation type="submission" date="2018-04" db="EMBL/GenBank/DDBJ databases">
        <title>Whole genome sequencing of Hypsizygus marmoreus.</title>
        <authorList>
            <person name="Choi I.-G."/>
            <person name="Min B."/>
            <person name="Kim J.-G."/>
            <person name="Kim S."/>
            <person name="Oh Y.-L."/>
            <person name="Kong W.-S."/>
            <person name="Park H."/>
            <person name="Jeong J."/>
            <person name="Song E.-S."/>
        </authorList>
    </citation>
    <scope>NUCLEOTIDE SEQUENCE [LARGE SCALE GENOMIC DNA]</scope>
    <source>
        <strain evidence="2">51987-8</strain>
    </source>
</reference>
<dbReference type="OrthoDB" id="3182995at2759"/>
<evidence type="ECO:0000256" key="1">
    <source>
        <dbReference type="SAM" id="MobiDB-lite"/>
    </source>
</evidence>